<evidence type="ECO:0000313" key="2">
    <source>
        <dbReference type="Proteomes" id="UP000315439"/>
    </source>
</evidence>
<dbReference type="Proteomes" id="UP000315439">
    <property type="component" value="Unassembled WGS sequence"/>
</dbReference>
<evidence type="ECO:0000313" key="1">
    <source>
        <dbReference type="EMBL" id="TQV87133.1"/>
    </source>
</evidence>
<dbReference type="EMBL" id="VIKS01000009">
    <property type="protein sequence ID" value="TQV87133.1"/>
    <property type="molecule type" value="Genomic_DNA"/>
</dbReference>
<dbReference type="RefSeq" id="WP_142932157.1">
    <property type="nucleotide sequence ID" value="NZ_ML660165.1"/>
</dbReference>
<organism evidence="1 2">
    <name type="scientific">Aliikangiella coralliicola</name>
    <dbReference type="NCBI Taxonomy" id="2592383"/>
    <lineage>
        <taxon>Bacteria</taxon>
        <taxon>Pseudomonadati</taxon>
        <taxon>Pseudomonadota</taxon>
        <taxon>Gammaproteobacteria</taxon>
        <taxon>Oceanospirillales</taxon>
        <taxon>Pleioneaceae</taxon>
        <taxon>Aliikangiella</taxon>
    </lineage>
</organism>
<dbReference type="AlphaFoldDB" id="A0A545UCI2"/>
<comment type="caution">
    <text evidence="1">The sequence shown here is derived from an EMBL/GenBank/DDBJ whole genome shotgun (WGS) entry which is preliminary data.</text>
</comment>
<sequence length="115" mass="13824">MLIPDDTTKFKTLETIIRYGKQPNSPTLLYHYLRLGEQQAKTKSEFAERQMYLGMFNTLMNTICDTCVAYHWRNLCLDHVYKPLFLIERLIKTQADQRQVKQLYRELKTLSHYFL</sequence>
<dbReference type="OrthoDB" id="8900369at2"/>
<reference evidence="1 2" key="1">
    <citation type="submission" date="2019-07" db="EMBL/GenBank/DDBJ databases">
        <title>Draft genome for Aliikangiella sp. M105.</title>
        <authorList>
            <person name="Wang G."/>
        </authorList>
    </citation>
    <scope>NUCLEOTIDE SEQUENCE [LARGE SCALE GENOMIC DNA]</scope>
    <source>
        <strain evidence="1 2">M105</strain>
    </source>
</reference>
<proteinExistence type="predicted"/>
<name>A0A545UCI2_9GAMM</name>
<gene>
    <name evidence="1" type="ORF">FLL46_15115</name>
</gene>
<protein>
    <submittedName>
        <fullName evidence="1">Uncharacterized protein</fullName>
    </submittedName>
</protein>
<accession>A0A545UCI2</accession>
<keyword evidence="2" id="KW-1185">Reference proteome</keyword>